<dbReference type="Proteomes" id="UP000523007">
    <property type="component" value="Unassembled WGS sequence"/>
</dbReference>
<dbReference type="EMBL" id="JACHJT010000001">
    <property type="protein sequence ID" value="MBB4932752.1"/>
    <property type="molecule type" value="Genomic_DNA"/>
</dbReference>
<evidence type="ECO:0000313" key="1">
    <source>
        <dbReference type="EMBL" id="MBB4932752.1"/>
    </source>
</evidence>
<accession>A0A7W7RJ04</accession>
<reference evidence="1 2" key="1">
    <citation type="submission" date="2020-08" db="EMBL/GenBank/DDBJ databases">
        <title>Sequencing the genomes of 1000 actinobacteria strains.</title>
        <authorList>
            <person name="Klenk H.-P."/>
        </authorList>
    </citation>
    <scope>NUCLEOTIDE SEQUENCE [LARGE SCALE GENOMIC DNA]</scope>
    <source>
        <strain evidence="1 2">DSM 102030</strain>
    </source>
</reference>
<proteinExistence type="predicted"/>
<name>A0A7W7RJ04_9ACTN</name>
<organism evidence="1 2">
    <name type="scientific">Lipingzhangella halophila</name>
    <dbReference type="NCBI Taxonomy" id="1783352"/>
    <lineage>
        <taxon>Bacteria</taxon>
        <taxon>Bacillati</taxon>
        <taxon>Actinomycetota</taxon>
        <taxon>Actinomycetes</taxon>
        <taxon>Streptosporangiales</taxon>
        <taxon>Nocardiopsidaceae</taxon>
        <taxon>Lipingzhangella</taxon>
    </lineage>
</organism>
<keyword evidence="1" id="KW-0238">DNA-binding</keyword>
<dbReference type="AlphaFoldDB" id="A0A7W7RJ04"/>
<gene>
    <name evidence="1" type="ORF">F4561_003572</name>
</gene>
<protein>
    <submittedName>
        <fullName evidence="1">DNA-binding IclR family transcriptional regulator</fullName>
    </submittedName>
</protein>
<sequence>MQLAVREGDEVVIAGRLSTVRAVGVISRVGGFAGRDIRFPRTWK</sequence>
<dbReference type="GO" id="GO:0003677">
    <property type="term" value="F:DNA binding"/>
    <property type="evidence" value="ECO:0007669"/>
    <property type="project" value="UniProtKB-KW"/>
</dbReference>
<comment type="caution">
    <text evidence="1">The sequence shown here is derived from an EMBL/GenBank/DDBJ whole genome shotgun (WGS) entry which is preliminary data.</text>
</comment>
<dbReference type="RefSeq" id="WP_281384100.1">
    <property type="nucleotide sequence ID" value="NZ_JACHJT010000001.1"/>
</dbReference>
<evidence type="ECO:0000313" key="2">
    <source>
        <dbReference type="Proteomes" id="UP000523007"/>
    </source>
</evidence>
<keyword evidence="2" id="KW-1185">Reference proteome</keyword>